<dbReference type="InterPro" id="IPR001810">
    <property type="entry name" value="F-box_dom"/>
</dbReference>
<evidence type="ECO:0000259" key="1">
    <source>
        <dbReference type="PROSITE" id="PS50181"/>
    </source>
</evidence>
<dbReference type="AlphaFoldDB" id="A0A2G5TWR2"/>
<reference evidence="3" key="1">
    <citation type="submission" date="2017-10" db="EMBL/GenBank/DDBJ databases">
        <title>Rapid genome shrinkage in a self-fertile nematode reveals novel sperm competition proteins.</title>
        <authorList>
            <person name="Yin D."/>
            <person name="Schwarz E.M."/>
            <person name="Thomas C.G."/>
            <person name="Felde R.L."/>
            <person name="Korf I.F."/>
            <person name="Cutter A.D."/>
            <person name="Schartner C.M."/>
            <person name="Ralston E.J."/>
            <person name="Meyer B.J."/>
            <person name="Haag E.S."/>
        </authorList>
    </citation>
    <scope>NUCLEOTIDE SEQUENCE [LARGE SCALE GENOMIC DNA]</scope>
    <source>
        <strain evidence="3">JU1422</strain>
    </source>
</reference>
<comment type="caution">
    <text evidence="2">The sequence shown here is derived from an EMBL/GenBank/DDBJ whole genome shotgun (WGS) entry which is preliminary data.</text>
</comment>
<evidence type="ECO:0000313" key="3">
    <source>
        <dbReference type="Proteomes" id="UP000230233"/>
    </source>
</evidence>
<keyword evidence="3" id="KW-1185">Reference proteome</keyword>
<feature type="domain" description="F-box" evidence="1">
    <location>
        <begin position="5"/>
        <end position="43"/>
    </location>
</feature>
<sequence>MPESRFPLLQLPRVVLLECIENLDVFEIILFSLLSKRAKSIAKLIRLNLLDIHITCEGDPQIWFKVPNVPWLDWVIDYNKEKDSSVYPAFHSILEGPKAVNFLILHDNGNVIGDMKHMVEHICEVFSSPISEIVIFEESLIEWIIKFQPTIRHVRIRKGVVSSIETIDRILKNIDVTEFFGLEPLTIEEKSKTTEPIPSRSLFVFDCSWLTLPSILNGTNSILRLYDSKLTPCDINTSDGRKRIFPKYGKRKRKRKKNFNFTETEKETETIIFSLLSERTKSIAKLIPLNLLDIHITSEGDPQIWFKLPNLPGLDWVIDYNKQYESSVYPAFRSSLNGPKAVNFLILHDNGNVIDDVKQMVEHICEVFRSQISDIVIFDESFIEWIIKFQPTIGHVRIREDVISSVETMERILKSIKVTEFFGLEPLTIDKKFKTTEPILSRFIVIFSSFWVTLPSILNGTNSIIRLYDSKLTTKDISTILNEWQMGTKLRNLKYLEIEFVPIQVNTSYYEILEDLDWTDYDENDGRPRTVEIDDDWIITLPMEYSPLNLIRSDGMIGSIVDIGSKWFGEVRKTRISFVVWSKQS</sequence>
<dbReference type="Proteomes" id="UP000230233">
    <property type="component" value="Chromosome IV"/>
</dbReference>
<dbReference type="PANTHER" id="PTHR21503">
    <property type="entry name" value="F-BOX-CONTAINING HYPOTHETICAL PROTEIN C.ELEGANS"/>
    <property type="match status" value="1"/>
</dbReference>
<dbReference type="EMBL" id="PDUG01000004">
    <property type="protein sequence ID" value="PIC31712.1"/>
    <property type="molecule type" value="Genomic_DNA"/>
</dbReference>
<gene>
    <name evidence="2" type="primary">Cnig_chr_IV.g12318</name>
    <name evidence="2" type="ORF">B9Z55_012318</name>
</gene>
<dbReference type="PROSITE" id="PS50181">
    <property type="entry name" value="FBOX"/>
    <property type="match status" value="1"/>
</dbReference>
<dbReference type="InterPro" id="IPR012885">
    <property type="entry name" value="F-box_Sdz-33"/>
</dbReference>
<proteinExistence type="predicted"/>
<protein>
    <recommendedName>
        <fullName evidence="1">F-box domain-containing protein</fullName>
    </recommendedName>
</protein>
<name>A0A2G5TWR2_9PELO</name>
<organism evidence="2 3">
    <name type="scientific">Caenorhabditis nigoni</name>
    <dbReference type="NCBI Taxonomy" id="1611254"/>
    <lineage>
        <taxon>Eukaryota</taxon>
        <taxon>Metazoa</taxon>
        <taxon>Ecdysozoa</taxon>
        <taxon>Nematoda</taxon>
        <taxon>Chromadorea</taxon>
        <taxon>Rhabditida</taxon>
        <taxon>Rhabditina</taxon>
        <taxon>Rhabditomorpha</taxon>
        <taxon>Rhabditoidea</taxon>
        <taxon>Rhabditidae</taxon>
        <taxon>Peloderinae</taxon>
        <taxon>Caenorhabditis</taxon>
    </lineage>
</organism>
<dbReference type="Pfam" id="PF07735">
    <property type="entry name" value="FBA_2"/>
    <property type="match status" value="1"/>
</dbReference>
<dbReference type="PANTHER" id="PTHR21503:SF8">
    <property type="entry name" value="F-BOX ASSOCIATED DOMAIN-CONTAINING PROTEIN-RELATED"/>
    <property type="match status" value="1"/>
</dbReference>
<evidence type="ECO:0000313" key="2">
    <source>
        <dbReference type="EMBL" id="PIC31712.1"/>
    </source>
</evidence>
<accession>A0A2G5TWR2</accession>
<dbReference type="Pfam" id="PF00646">
    <property type="entry name" value="F-box"/>
    <property type="match status" value="1"/>
</dbReference>